<evidence type="ECO:0000259" key="1">
    <source>
        <dbReference type="PROSITE" id="PS51688"/>
    </source>
</evidence>
<dbReference type="AlphaFoldDB" id="A0A1L5P2B5"/>
<dbReference type="CDD" id="cd19958">
    <property type="entry name" value="pyocin_knob"/>
    <property type="match status" value="1"/>
</dbReference>
<evidence type="ECO:0000313" key="3">
    <source>
        <dbReference type="Proteomes" id="UP000185109"/>
    </source>
</evidence>
<reference evidence="2 3" key="1">
    <citation type="submission" date="2016-09" db="EMBL/GenBank/DDBJ databases">
        <title>The complete genome sequences of Rhizobium gallicum, symbiovars gallicum and phaseoli, symbionts associated to common bean (Phaseolus vulgaris).</title>
        <authorList>
            <person name="Bustos P."/>
            <person name="Santamaria R.I."/>
            <person name="Perez-Carrascal O.M."/>
            <person name="Juarez S."/>
            <person name="Lozano L."/>
            <person name="Martinez-Flores I."/>
            <person name="Martinez-Romero E."/>
            <person name="Cevallos M."/>
            <person name="Romero D."/>
            <person name="Davila G."/>
            <person name="Gonzalez V."/>
        </authorList>
    </citation>
    <scope>NUCLEOTIDE SEQUENCE [LARGE SCALE GENOMIC DNA]</scope>
    <source>
        <strain evidence="2 3">8C-3</strain>
    </source>
</reference>
<dbReference type="Pfam" id="PF13884">
    <property type="entry name" value="Peptidase_S74"/>
    <property type="match status" value="1"/>
</dbReference>
<organism evidence="2 3">
    <name type="scientific">Rhizobium etli 8C-3</name>
    <dbReference type="NCBI Taxonomy" id="538025"/>
    <lineage>
        <taxon>Bacteria</taxon>
        <taxon>Pseudomonadati</taxon>
        <taxon>Pseudomonadota</taxon>
        <taxon>Alphaproteobacteria</taxon>
        <taxon>Hyphomicrobiales</taxon>
        <taxon>Rhizobiaceae</taxon>
        <taxon>Rhizobium/Agrobacterium group</taxon>
        <taxon>Rhizobium</taxon>
    </lineage>
</organism>
<sequence length="589" mass="62754">MTAPYTSGQVTLVNGSAAVVGVATGWATALIAGGVLFVEADGNALPILGITDDTHLTAAVKWKGASGTYPYAIVRDTAYLQQLTTNSQALAALVQELGGDALTALAALTPAANKVPYFNGEGSATLADFRTKGRAIAAANTMSDLLSELGPVFGGICPVPSAAGVGLADGNMNTINVRGEYTIAGDWTNGPDGAGAVTYSGVLDVMVRTFNNFFKQIFYRSGGRIYSRESTDGATWTTWLLDPALNTANTWTAIQTFSTATAFSASITVDAGSSYSAILLNRSGMNAAIEALASPAFQLGTQTAHPVIFRVNNVERARFEPTNGDFLIGTTATIDPASGSTVGLNVRCSTGRMWRRVSGYNPFIQARLVSEGTLQEFYYGASSVGTIAVTSTSTTFNTTSDYRLKTNVEPLVTFSVEPEDFASLNNALLRVLAYRPVSYNWIATGELSHGFIAHELQGAAPHAVTGEKDAIRKIGRITLPDREEQREILLPDRIGEREVIDPVTGETYVETYTIKGETRIETYTVKGSVLENVDQSEMVEGATWEETGEVPVYQVVDHSKLVPDLVAAVQALTMTVLELRREVDTLKSA</sequence>
<dbReference type="EMBL" id="CP017241">
    <property type="protein sequence ID" value="APO74278.1"/>
    <property type="molecule type" value="Genomic_DNA"/>
</dbReference>
<accession>A0A1L5P2B5</accession>
<feature type="domain" description="Peptidase S74" evidence="1">
    <location>
        <begin position="400"/>
        <end position="583"/>
    </location>
</feature>
<dbReference type="RefSeq" id="WP_074060839.1">
    <property type="nucleotide sequence ID" value="NZ_CP017241.1"/>
</dbReference>
<dbReference type="PROSITE" id="PS51688">
    <property type="entry name" value="ICA"/>
    <property type="match status" value="1"/>
</dbReference>
<dbReference type="Proteomes" id="UP000185109">
    <property type="component" value="Chromosome"/>
</dbReference>
<name>A0A1L5P2B5_RHIET</name>
<dbReference type="InterPro" id="IPR030392">
    <property type="entry name" value="S74_ICA"/>
</dbReference>
<protein>
    <recommendedName>
        <fullName evidence="1">Peptidase S74 domain-containing protein</fullName>
    </recommendedName>
</protein>
<evidence type="ECO:0000313" key="2">
    <source>
        <dbReference type="EMBL" id="APO74278.1"/>
    </source>
</evidence>
<gene>
    <name evidence="2" type="ORF">AM571_CH01443</name>
</gene>
<proteinExistence type="predicted"/>